<reference evidence="1" key="2">
    <citation type="journal article" date="2015" name="Data Brief">
        <title>Shoot transcriptome of the giant reed, Arundo donax.</title>
        <authorList>
            <person name="Barrero R.A."/>
            <person name="Guerrero F.D."/>
            <person name="Moolhuijzen P."/>
            <person name="Goolsby J.A."/>
            <person name="Tidwell J."/>
            <person name="Bellgard S.E."/>
            <person name="Bellgard M.I."/>
        </authorList>
    </citation>
    <scope>NUCLEOTIDE SEQUENCE</scope>
    <source>
        <tissue evidence="1">Shoot tissue taken approximately 20 cm above the soil surface</tissue>
    </source>
</reference>
<sequence>MLFFPLCRVLSVHCAEPIFLWLLGKASHLLGIQLFICSAATTQNADLARGGAAATAAKVISR</sequence>
<name>A0A0A9AIA5_ARUDO</name>
<dbReference type="EMBL" id="GBRH01246471">
    <property type="protein sequence ID" value="JAD51424.1"/>
    <property type="molecule type" value="Transcribed_RNA"/>
</dbReference>
<proteinExistence type="predicted"/>
<accession>A0A0A9AIA5</accession>
<evidence type="ECO:0000313" key="1">
    <source>
        <dbReference type="EMBL" id="JAD51424.1"/>
    </source>
</evidence>
<reference evidence="1" key="1">
    <citation type="submission" date="2014-09" db="EMBL/GenBank/DDBJ databases">
        <authorList>
            <person name="Magalhaes I.L.F."/>
            <person name="Oliveira U."/>
            <person name="Santos F.R."/>
            <person name="Vidigal T.H.D.A."/>
            <person name="Brescovit A.D."/>
            <person name="Santos A.J."/>
        </authorList>
    </citation>
    <scope>NUCLEOTIDE SEQUENCE</scope>
    <source>
        <tissue evidence="1">Shoot tissue taken approximately 20 cm above the soil surface</tissue>
    </source>
</reference>
<organism evidence="1">
    <name type="scientific">Arundo donax</name>
    <name type="common">Giant reed</name>
    <name type="synonym">Donax arundinaceus</name>
    <dbReference type="NCBI Taxonomy" id="35708"/>
    <lineage>
        <taxon>Eukaryota</taxon>
        <taxon>Viridiplantae</taxon>
        <taxon>Streptophyta</taxon>
        <taxon>Embryophyta</taxon>
        <taxon>Tracheophyta</taxon>
        <taxon>Spermatophyta</taxon>
        <taxon>Magnoliopsida</taxon>
        <taxon>Liliopsida</taxon>
        <taxon>Poales</taxon>
        <taxon>Poaceae</taxon>
        <taxon>PACMAD clade</taxon>
        <taxon>Arundinoideae</taxon>
        <taxon>Arundineae</taxon>
        <taxon>Arundo</taxon>
    </lineage>
</organism>
<dbReference type="AlphaFoldDB" id="A0A0A9AIA5"/>
<protein>
    <submittedName>
        <fullName evidence="1">Uncharacterized protein</fullName>
    </submittedName>
</protein>